<name>A0A2A2TNM1_9CYAN</name>
<keyword evidence="1" id="KW-0812">Transmembrane</keyword>
<dbReference type="PROSITE" id="PS51257">
    <property type="entry name" value="PROKAR_LIPOPROTEIN"/>
    <property type="match status" value="1"/>
</dbReference>
<sequence>MQNNRLSIGLTIFFGSAFTLIGLVIGCFAARVAVFTCTHDRFTQQQEKGNCQLEQSTLLMPWAKKIDRIESRDIQKAESVEVNFDTYTVVLRLKNNNDKFLLYQSPYSQNSQQLATLINSFLTNSKAKSFRFQEGGGVGETLVLLSFCSFGIMLTYFGTMGLKASLLASNHQQSEPN</sequence>
<keyword evidence="1" id="KW-0472">Membrane</keyword>
<feature type="transmembrane region" description="Helical" evidence="1">
    <location>
        <begin position="138"/>
        <end position="157"/>
    </location>
</feature>
<keyword evidence="1" id="KW-1133">Transmembrane helix</keyword>
<protein>
    <submittedName>
        <fullName evidence="2">Uncharacterized protein</fullName>
    </submittedName>
</protein>
<accession>A0A2A2TNM1</accession>
<evidence type="ECO:0000313" key="2">
    <source>
        <dbReference type="EMBL" id="PAX59954.1"/>
    </source>
</evidence>
<reference evidence="2 3" key="1">
    <citation type="submission" date="2017-08" db="EMBL/GenBank/DDBJ databases">
        <title>Draft genome sequence of filamentous cyanobacterium Calothrix elsteri CCALA 953.</title>
        <authorList>
            <person name="Gagunashvili A.N."/>
            <person name="Elster J."/>
            <person name="Andresson O.S."/>
        </authorList>
    </citation>
    <scope>NUCLEOTIDE SEQUENCE [LARGE SCALE GENOMIC DNA]</scope>
    <source>
        <strain evidence="2 3">CCALA 953</strain>
    </source>
</reference>
<feature type="transmembrane region" description="Helical" evidence="1">
    <location>
        <begin position="12"/>
        <end position="34"/>
    </location>
</feature>
<dbReference type="OrthoDB" id="9985908at2"/>
<evidence type="ECO:0000256" key="1">
    <source>
        <dbReference type="SAM" id="Phobius"/>
    </source>
</evidence>
<evidence type="ECO:0000313" key="3">
    <source>
        <dbReference type="Proteomes" id="UP000218238"/>
    </source>
</evidence>
<proteinExistence type="predicted"/>
<dbReference type="EMBL" id="NTFS01000029">
    <property type="protein sequence ID" value="PAX59954.1"/>
    <property type="molecule type" value="Genomic_DNA"/>
</dbReference>
<keyword evidence="3" id="KW-1185">Reference proteome</keyword>
<organism evidence="2 3">
    <name type="scientific">Brunnivagina elsteri CCALA 953</name>
    <dbReference type="NCBI Taxonomy" id="987040"/>
    <lineage>
        <taxon>Bacteria</taxon>
        <taxon>Bacillati</taxon>
        <taxon>Cyanobacteriota</taxon>
        <taxon>Cyanophyceae</taxon>
        <taxon>Nostocales</taxon>
        <taxon>Calotrichaceae</taxon>
        <taxon>Brunnivagina</taxon>
    </lineage>
</organism>
<dbReference type="RefSeq" id="WP_095720545.1">
    <property type="nucleotide sequence ID" value="NZ_NTFS01000029.1"/>
</dbReference>
<gene>
    <name evidence="2" type="ORF">CK510_04465</name>
</gene>
<dbReference type="AlphaFoldDB" id="A0A2A2TNM1"/>
<dbReference type="Proteomes" id="UP000218238">
    <property type="component" value="Unassembled WGS sequence"/>
</dbReference>
<comment type="caution">
    <text evidence="2">The sequence shown here is derived from an EMBL/GenBank/DDBJ whole genome shotgun (WGS) entry which is preliminary data.</text>
</comment>